<protein>
    <recommendedName>
        <fullName evidence="2">DUF243 domain-containing protein</fullName>
    </recommendedName>
</protein>
<feature type="compositionally biased region" description="Polar residues" evidence="1">
    <location>
        <begin position="300"/>
        <end position="310"/>
    </location>
</feature>
<sequence length="382" mass="41537">MGLLQMAQLHTPSRQNDAIYSLGRPAMLYDPVMFPGSTRQDASTYVSGTLTEQQGLRQTQEGKRENVPIRSFGKRAHQRITPAAGRDVHIHTFSSLREPSDLTKYYQGPRVTYFPEQPDNHDRQNIIAGPATVPQVPSHAQYPAYPVLGGRCPQGQVVHADGSCVVPEVTRDLYVFSIPDTPRRPSKPLPTLPPPKVHEHVLFIRAPEGGHAAQPLLVPPPAQKSVVYILREESPDEEPRVIQAPEPPPAHPEVYFVNYEDGENPSLHGGLDLQQVLQTVTSAPPGLQDPAAPDHVQEAPEQQTHSQQEGHTGGGLVLEDHSDEDLAQGGYSAHGAPLGGHSVDDSVSLSYIDEGFSQEMPTQVSTLPEGTHARYSVTAAAT</sequence>
<evidence type="ECO:0000259" key="2">
    <source>
        <dbReference type="SMART" id="SM00690"/>
    </source>
</evidence>
<name>A0A0P4VZ84_SCYOL</name>
<dbReference type="Pfam" id="PF03103">
    <property type="entry name" value="DUF243"/>
    <property type="match status" value="1"/>
</dbReference>
<feature type="region of interest" description="Disordered" evidence="1">
    <location>
        <begin position="283"/>
        <end position="319"/>
    </location>
</feature>
<evidence type="ECO:0000256" key="1">
    <source>
        <dbReference type="SAM" id="MobiDB-lite"/>
    </source>
</evidence>
<reference evidence="3" key="1">
    <citation type="submission" date="2015-09" db="EMBL/GenBank/DDBJ databases">
        <title>Scylla olivacea transcriptome.</title>
        <authorList>
            <person name="Ikhwanuddin M."/>
        </authorList>
    </citation>
    <scope>NUCLEOTIDE SEQUENCE</scope>
</reference>
<dbReference type="InterPro" id="IPR004145">
    <property type="entry name" value="DUF243"/>
</dbReference>
<feature type="region of interest" description="Disordered" evidence="1">
    <location>
        <begin position="233"/>
        <end position="269"/>
    </location>
</feature>
<evidence type="ECO:0000313" key="3">
    <source>
        <dbReference type="EMBL" id="JAI58447.1"/>
    </source>
</evidence>
<dbReference type="EMBL" id="GDRN01101038">
    <property type="protein sequence ID" value="JAI58447.1"/>
    <property type="molecule type" value="Transcribed_RNA"/>
</dbReference>
<dbReference type="SMART" id="SM00690">
    <property type="entry name" value="DM5"/>
    <property type="match status" value="1"/>
</dbReference>
<feature type="domain" description="DUF243" evidence="2">
    <location>
        <begin position="167"/>
        <end position="262"/>
    </location>
</feature>
<proteinExistence type="predicted"/>
<accession>A0A0P4VZ84</accession>
<dbReference type="AlphaFoldDB" id="A0A0P4VZ84"/>
<organism evidence="3">
    <name type="scientific">Scylla olivacea</name>
    <name type="common">Orange mud crab</name>
    <name type="synonym">Cancer olivacea</name>
    <dbReference type="NCBI Taxonomy" id="85551"/>
    <lineage>
        <taxon>Eukaryota</taxon>
        <taxon>Metazoa</taxon>
        <taxon>Ecdysozoa</taxon>
        <taxon>Arthropoda</taxon>
        <taxon>Crustacea</taxon>
        <taxon>Multicrustacea</taxon>
        <taxon>Malacostraca</taxon>
        <taxon>Eumalacostraca</taxon>
        <taxon>Eucarida</taxon>
        <taxon>Decapoda</taxon>
        <taxon>Pleocyemata</taxon>
        <taxon>Brachyura</taxon>
        <taxon>Eubrachyura</taxon>
        <taxon>Portunoidea</taxon>
        <taxon>Portunidae</taxon>
        <taxon>Portuninae</taxon>
        <taxon>Scylla</taxon>
    </lineage>
</organism>